<feature type="region of interest" description="Disordered" evidence="1">
    <location>
        <begin position="221"/>
        <end position="281"/>
    </location>
</feature>
<keyword evidence="4" id="KW-1185">Reference proteome</keyword>
<feature type="compositionally biased region" description="Basic and acidic residues" evidence="1">
    <location>
        <begin position="221"/>
        <end position="231"/>
    </location>
</feature>
<dbReference type="Proteomes" id="UP001596380">
    <property type="component" value="Unassembled WGS sequence"/>
</dbReference>
<evidence type="ECO:0000256" key="1">
    <source>
        <dbReference type="SAM" id="MobiDB-lite"/>
    </source>
</evidence>
<comment type="caution">
    <text evidence="3">The sequence shown here is derived from an EMBL/GenBank/DDBJ whole genome shotgun (WGS) entry which is preliminary data.</text>
</comment>
<feature type="region of interest" description="Disordered" evidence="1">
    <location>
        <begin position="83"/>
        <end position="106"/>
    </location>
</feature>
<evidence type="ECO:0000313" key="3">
    <source>
        <dbReference type="EMBL" id="MFC6884207.1"/>
    </source>
</evidence>
<feature type="chain" id="PRO_5045771681" description="ATP-binding protein" evidence="2">
    <location>
        <begin position="31"/>
        <end position="281"/>
    </location>
</feature>
<name>A0ABW2CQV7_9ACTN</name>
<dbReference type="EMBL" id="JBHSXS010000025">
    <property type="protein sequence ID" value="MFC6884207.1"/>
    <property type="molecule type" value="Genomic_DNA"/>
</dbReference>
<dbReference type="RefSeq" id="WP_378063779.1">
    <property type="nucleotide sequence ID" value="NZ_JBHSXS010000025.1"/>
</dbReference>
<accession>A0ABW2CQV7</accession>
<feature type="region of interest" description="Disordered" evidence="1">
    <location>
        <begin position="150"/>
        <end position="186"/>
    </location>
</feature>
<sequence>MNRSAKKLMRTSVLVPVAAMVAVGFAPAHASGPPRPGGPLNVGDAPVGALTDTLAKSVPLAGHPAARSVGTTAAGAVDGAVGTARSAATPTTAPGATGQPGRRTARDARLAARPCANGPSARTAAAPAENPGAEGIARLTGLLGQLTGPVTGGKAAGLRTRTPAASAERAARCPSGSGQNGPLGKIDDVAAGLTGKGPKGVGGTLSGLTGTAKGLVGNERRAAAPAERRAGGGDLLGSVTGGSPAPRPATGGDEEAPVSVPLIGKVPVGPKSLPLLSGLQR</sequence>
<evidence type="ECO:0000313" key="4">
    <source>
        <dbReference type="Proteomes" id="UP001596380"/>
    </source>
</evidence>
<evidence type="ECO:0008006" key="5">
    <source>
        <dbReference type="Google" id="ProtNLM"/>
    </source>
</evidence>
<feature type="compositionally biased region" description="Low complexity" evidence="1">
    <location>
        <begin position="83"/>
        <end position="102"/>
    </location>
</feature>
<evidence type="ECO:0000256" key="2">
    <source>
        <dbReference type="SAM" id="SignalP"/>
    </source>
</evidence>
<reference evidence="4" key="1">
    <citation type="journal article" date="2019" name="Int. J. Syst. Evol. Microbiol.">
        <title>The Global Catalogue of Microorganisms (GCM) 10K type strain sequencing project: providing services to taxonomists for standard genome sequencing and annotation.</title>
        <authorList>
            <consortium name="The Broad Institute Genomics Platform"/>
            <consortium name="The Broad Institute Genome Sequencing Center for Infectious Disease"/>
            <person name="Wu L."/>
            <person name="Ma J."/>
        </authorList>
    </citation>
    <scope>NUCLEOTIDE SEQUENCE [LARGE SCALE GENOMIC DNA]</scope>
    <source>
        <strain evidence="4">JCM 3369</strain>
    </source>
</reference>
<keyword evidence="2" id="KW-0732">Signal</keyword>
<feature type="signal peptide" evidence="2">
    <location>
        <begin position="1"/>
        <end position="30"/>
    </location>
</feature>
<organism evidence="3 4">
    <name type="scientific">Actinomadura yumaensis</name>
    <dbReference type="NCBI Taxonomy" id="111807"/>
    <lineage>
        <taxon>Bacteria</taxon>
        <taxon>Bacillati</taxon>
        <taxon>Actinomycetota</taxon>
        <taxon>Actinomycetes</taxon>
        <taxon>Streptosporangiales</taxon>
        <taxon>Thermomonosporaceae</taxon>
        <taxon>Actinomadura</taxon>
    </lineage>
</organism>
<protein>
    <recommendedName>
        <fullName evidence="5">ATP-binding protein</fullName>
    </recommendedName>
</protein>
<gene>
    <name evidence="3" type="ORF">ACFQKB_30915</name>
</gene>
<proteinExistence type="predicted"/>